<comment type="caution">
    <text evidence="1">The sequence shown here is derived from an EMBL/GenBank/DDBJ whole genome shotgun (WGS) entry which is preliminary data.</text>
</comment>
<dbReference type="Proteomes" id="UP000224460">
    <property type="component" value="Unassembled WGS sequence"/>
</dbReference>
<protein>
    <submittedName>
        <fullName evidence="1">Sugar ABC transporter substrate-binding protein</fullName>
    </submittedName>
</protein>
<evidence type="ECO:0000313" key="2">
    <source>
        <dbReference type="Proteomes" id="UP000224460"/>
    </source>
</evidence>
<sequence>MKLNKLSKALFASALTIVMGVSVIGCGKSPEEKPATTPGTTDVSQSGEKVEVDIFQFKVEISEALQKAADLYMSTHPNVTINLQTVGGGDDYGAALKAKFQSGQEPTIFNVGGPQDVADWIEKLEDLSDQNWVDRAGSTLGAVTSEGKVYGMPYGVEGYGLVYNKAIFEAAGIDASTIVDTASMDKAFAQLDAKIKAGELKEQFPLLEAVTEYPVKEKWVTGLHSSNIFINQEFKTGVDAYNAKEIAFEKSEDFKEYFDLMVKYSSHSDSPAKLNAVDYATQVGQGIAIERVAVTQQGNWVYGDVKNVDEQVAENLGFLPVGGDRIPLGVPMYWAINSTQPDAEKAAAKDFLNWLYTSDEGKNVVVNEFFFIPPFTGYENYPAQDALGKEIMRYQAEDKTTPWVFMGYPTAWGEDVLGINLQKYVAGEMTWEQVIDDAKAKWAEARQ</sequence>
<name>A0AC61DC55_9FIRM</name>
<organism evidence="1 2">
    <name type="scientific">Sporanaerobium hydrogeniformans</name>
    <dbReference type="NCBI Taxonomy" id="3072179"/>
    <lineage>
        <taxon>Bacteria</taxon>
        <taxon>Bacillati</taxon>
        <taxon>Bacillota</taxon>
        <taxon>Clostridia</taxon>
        <taxon>Lachnospirales</taxon>
        <taxon>Lachnospiraceae</taxon>
        <taxon>Sporanaerobium</taxon>
    </lineage>
</organism>
<evidence type="ECO:0000313" key="1">
    <source>
        <dbReference type="EMBL" id="PHV70313.1"/>
    </source>
</evidence>
<gene>
    <name evidence="1" type="ORF">CS063_11635</name>
</gene>
<keyword evidence="2" id="KW-1185">Reference proteome</keyword>
<accession>A0AC61DC55</accession>
<proteinExistence type="predicted"/>
<reference evidence="1" key="1">
    <citation type="submission" date="2017-10" db="EMBL/GenBank/DDBJ databases">
        <title>Genome sequence of cellulolytic Lachnospiraceae bacterium XHS1971 isolated from hotspring sediment.</title>
        <authorList>
            <person name="Vasudevan G."/>
            <person name="Joshi A.J."/>
            <person name="Hivarkar S."/>
            <person name="Lanjekar V.B."/>
            <person name="Dhakephalkar P.K."/>
            <person name="Dagar S."/>
        </authorList>
    </citation>
    <scope>NUCLEOTIDE SEQUENCE</scope>
    <source>
        <strain evidence="1">XHS1971</strain>
    </source>
</reference>
<dbReference type="EMBL" id="PEDL01000012">
    <property type="protein sequence ID" value="PHV70313.1"/>
    <property type="molecule type" value="Genomic_DNA"/>
</dbReference>